<evidence type="ECO:0000313" key="1">
    <source>
        <dbReference type="EMBL" id="ACN15767.1"/>
    </source>
</evidence>
<sequence>MKPLFFPFTHVSEEDAAALLTCFNGFCRLGVSRLEELTPQEPAAEVVLPSDKEIGSVFAMIEDYRQWARVNQGGAGQLKARVPDIPYFTSDTGISSLKSTIESQAGDGVGQDLDGGDKQRNALLNALVFLRMAQEADGEIDQIDKKFSLISKSEARLFSALRGNGLPSAVDVASSDSSPVVNKDRGCSRTDKRILSWACFFREKIAFSTDTEPLLPVTTSSAVMDYFLSMAKKSTKVLDIGNFKVHERSCDQSNPWKRHLNDVIWDAVSGIHRDENRLIEASDGCAVIVDVQLHLFSDKAVTDIFCPPGQKGRKNRLIQGKGGEIPICLVHVKNKNA</sequence>
<dbReference type="AlphaFoldDB" id="C0QI31"/>
<dbReference type="STRING" id="177437.HRM2_26730"/>
<protein>
    <submittedName>
        <fullName evidence="1">Uncharacterized protein</fullName>
    </submittedName>
</protein>
<dbReference type="OrthoDB" id="5413965at2"/>
<dbReference type="Proteomes" id="UP000000442">
    <property type="component" value="Chromosome"/>
</dbReference>
<dbReference type="KEGG" id="dat:HRM2_26730"/>
<keyword evidence="2" id="KW-1185">Reference proteome</keyword>
<reference evidence="1 2" key="1">
    <citation type="journal article" date="2009" name="Environ. Microbiol.">
        <title>Genome sequence of Desulfobacterium autotrophicum HRM2, a marine sulfate reducer oxidizing organic carbon completely to carbon dioxide.</title>
        <authorList>
            <person name="Strittmatter A.W."/>
            <person name="Liesegang H."/>
            <person name="Rabus R."/>
            <person name="Decker I."/>
            <person name="Amann J."/>
            <person name="Andres S."/>
            <person name="Henne A."/>
            <person name="Fricke W.F."/>
            <person name="Martinez-Arias R."/>
            <person name="Bartels D."/>
            <person name="Goesmann A."/>
            <person name="Krause L."/>
            <person name="Puehler A."/>
            <person name="Klenk H.P."/>
            <person name="Richter M."/>
            <person name="Schuler M."/>
            <person name="Gloeckner F.O."/>
            <person name="Meyerdierks A."/>
            <person name="Gottschalk G."/>
            <person name="Amann R."/>
        </authorList>
    </citation>
    <scope>NUCLEOTIDE SEQUENCE [LARGE SCALE GENOMIC DNA]</scope>
    <source>
        <strain evidence="2">ATCC 43914 / DSM 3382 / HRM2</strain>
    </source>
</reference>
<dbReference type="EMBL" id="CP001087">
    <property type="protein sequence ID" value="ACN15767.1"/>
    <property type="molecule type" value="Genomic_DNA"/>
</dbReference>
<dbReference type="HOGENOM" id="CLU_859776_0_0_7"/>
<dbReference type="eggNOG" id="ENOG5032V3X">
    <property type="taxonomic scope" value="Bacteria"/>
</dbReference>
<name>C0QI31_DESAH</name>
<dbReference type="RefSeq" id="WP_015904530.1">
    <property type="nucleotide sequence ID" value="NC_012108.1"/>
</dbReference>
<organism evidence="1 2">
    <name type="scientific">Desulforapulum autotrophicum (strain ATCC 43914 / DSM 3382 / VKM B-1955 / HRM2)</name>
    <name type="common">Desulfobacterium autotrophicum</name>
    <dbReference type="NCBI Taxonomy" id="177437"/>
    <lineage>
        <taxon>Bacteria</taxon>
        <taxon>Pseudomonadati</taxon>
        <taxon>Thermodesulfobacteriota</taxon>
        <taxon>Desulfobacteria</taxon>
        <taxon>Desulfobacterales</taxon>
        <taxon>Desulfobacteraceae</taxon>
        <taxon>Desulforapulum</taxon>
    </lineage>
</organism>
<gene>
    <name evidence="1" type="ordered locus">HRM2_26730</name>
</gene>
<proteinExistence type="predicted"/>
<accession>C0QI31</accession>
<evidence type="ECO:0000313" key="2">
    <source>
        <dbReference type="Proteomes" id="UP000000442"/>
    </source>
</evidence>